<sequence>MLLPLPSFFLLPHCSLVLLLVPGFFAFPYHDHCRVAESPSSSDVVVVVVVLSPLLMSHSLPRGCLVT</sequence>
<proteinExistence type="predicted"/>
<reference evidence="2" key="1">
    <citation type="submission" date="2018-01" db="EMBL/GenBank/DDBJ databases">
        <title>An insight into the sialome of Amazonian anophelines.</title>
        <authorList>
            <person name="Ribeiro J.M."/>
            <person name="Scarpassa V."/>
            <person name="Calvo E."/>
        </authorList>
    </citation>
    <scope>NUCLEOTIDE SEQUENCE</scope>
</reference>
<organism evidence="2">
    <name type="scientific">Anopheles darlingi</name>
    <name type="common">Mosquito</name>
    <dbReference type="NCBI Taxonomy" id="43151"/>
    <lineage>
        <taxon>Eukaryota</taxon>
        <taxon>Metazoa</taxon>
        <taxon>Ecdysozoa</taxon>
        <taxon>Arthropoda</taxon>
        <taxon>Hexapoda</taxon>
        <taxon>Insecta</taxon>
        <taxon>Pterygota</taxon>
        <taxon>Neoptera</taxon>
        <taxon>Endopterygota</taxon>
        <taxon>Diptera</taxon>
        <taxon>Nematocera</taxon>
        <taxon>Culicoidea</taxon>
        <taxon>Culicidae</taxon>
        <taxon>Anophelinae</taxon>
        <taxon>Anopheles</taxon>
    </lineage>
</organism>
<feature type="signal peptide" evidence="1">
    <location>
        <begin position="1"/>
        <end position="26"/>
    </location>
</feature>
<keyword evidence="1" id="KW-0732">Signal</keyword>
<feature type="chain" id="PRO_5014850413" description="Secreted protein" evidence="1">
    <location>
        <begin position="27"/>
        <end position="67"/>
    </location>
</feature>
<evidence type="ECO:0000313" key="2">
    <source>
        <dbReference type="EMBL" id="MBW75181.1"/>
    </source>
</evidence>
<evidence type="ECO:0000256" key="1">
    <source>
        <dbReference type="SAM" id="SignalP"/>
    </source>
</evidence>
<name>A0A2M4DCJ1_ANODA</name>
<evidence type="ECO:0008006" key="3">
    <source>
        <dbReference type="Google" id="ProtNLM"/>
    </source>
</evidence>
<protein>
    <recommendedName>
        <fullName evidence="3">Secreted protein</fullName>
    </recommendedName>
</protein>
<dbReference type="EMBL" id="GGFL01011003">
    <property type="protein sequence ID" value="MBW75181.1"/>
    <property type="molecule type" value="Transcribed_RNA"/>
</dbReference>
<dbReference type="AlphaFoldDB" id="A0A2M4DCJ1"/>
<accession>A0A2M4DCJ1</accession>